<keyword evidence="1" id="KW-0732">Signal</keyword>
<feature type="chain" id="PRO_5043432783" description="Molecular chaperone" evidence="1">
    <location>
        <begin position="21"/>
        <end position="236"/>
    </location>
</feature>
<evidence type="ECO:0000256" key="1">
    <source>
        <dbReference type="SAM" id="SignalP"/>
    </source>
</evidence>
<gene>
    <name evidence="2" type="ORF">NCTC12112_03303</name>
</gene>
<proteinExistence type="predicted"/>
<accession>A0AAX2JFC2</accession>
<protein>
    <recommendedName>
        <fullName evidence="4">Molecular chaperone</fullName>
    </recommendedName>
</protein>
<reference evidence="2 3" key="1">
    <citation type="submission" date="2018-06" db="EMBL/GenBank/DDBJ databases">
        <authorList>
            <consortium name="Pathogen Informatics"/>
            <person name="Doyle S."/>
        </authorList>
    </citation>
    <scope>NUCLEOTIDE SEQUENCE [LARGE SCALE GENOMIC DNA]</scope>
    <source>
        <strain evidence="2 3">NCTC12112</strain>
    </source>
</reference>
<evidence type="ECO:0000313" key="2">
    <source>
        <dbReference type="EMBL" id="SQJ17210.1"/>
    </source>
</evidence>
<sequence>MKKIISIAFMFLMVTVSSFAFFRTSVAPGIFEMNLDRSATEEIILVNNSNEPIRVKIYPGKDENIKDEEYLGEWLRIYPRTMTLEGNSERRIKFSIRAPKDKPDGEYRGLIYIEELPEVVEGQSTLTLAGRHGLTVYGTKGKVEYDIAVSNIKVVNNELTMNIKNNGKYSLRPEIKVNYLSAKGKKLGEMEEKTGRILKDRTAVVKVELKDLKGEAVEVNVSGKSKILYSETVKLK</sequence>
<evidence type="ECO:0000313" key="3">
    <source>
        <dbReference type="Proteomes" id="UP000249008"/>
    </source>
</evidence>
<dbReference type="Proteomes" id="UP000249008">
    <property type="component" value="Chromosome 1"/>
</dbReference>
<dbReference type="InterPro" id="IPR008962">
    <property type="entry name" value="PapD-like_sf"/>
</dbReference>
<evidence type="ECO:0008006" key="4">
    <source>
        <dbReference type="Google" id="ProtNLM"/>
    </source>
</evidence>
<name>A0AAX2JFC2_9FUSO</name>
<dbReference type="RefSeq" id="WP_005982535.1">
    <property type="nucleotide sequence ID" value="NZ_CABKNW010000008.1"/>
</dbReference>
<dbReference type="SUPFAM" id="SSF49354">
    <property type="entry name" value="PapD-like"/>
    <property type="match status" value="1"/>
</dbReference>
<dbReference type="AlphaFoldDB" id="A0AAX2JFC2"/>
<organism evidence="2 3">
    <name type="scientific">Fusobacterium ulcerans</name>
    <dbReference type="NCBI Taxonomy" id="861"/>
    <lineage>
        <taxon>Bacteria</taxon>
        <taxon>Fusobacteriati</taxon>
        <taxon>Fusobacteriota</taxon>
        <taxon>Fusobacteriia</taxon>
        <taxon>Fusobacteriales</taxon>
        <taxon>Fusobacteriaceae</taxon>
        <taxon>Fusobacterium</taxon>
    </lineage>
</organism>
<dbReference type="KEGG" id="ful:C4N20_07060"/>
<dbReference type="GeneID" id="78454561"/>
<dbReference type="EMBL" id="LS483487">
    <property type="protein sequence ID" value="SQJ17210.1"/>
    <property type="molecule type" value="Genomic_DNA"/>
</dbReference>
<feature type="signal peptide" evidence="1">
    <location>
        <begin position="1"/>
        <end position="20"/>
    </location>
</feature>